<organism evidence="5 6">
    <name type="scientific">Algibacter agarivorans</name>
    <dbReference type="NCBI Taxonomy" id="1109741"/>
    <lineage>
        <taxon>Bacteria</taxon>
        <taxon>Pseudomonadati</taxon>
        <taxon>Bacteroidota</taxon>
        <taxon>Flavobacteriia</taxon>
        <taxon>Flavobacteriales</taxon>
        <taxon>Flavobacteriaceae</taxon>
        <taxon>Algibacter</taxon>
    </lineage>
</organism>
<evidence type="ECO:0000259" key="3">
    <source>
        <dbReference type="Pfam" id="PF18206"/>
    </source>
</evidence>
<evidence type="ECO:0000256" key="1">
    <source>
        <dbReference type="ARBA" id="ARBA00022729"/>
    </source>
</evidence>
<dbReference type="Gene3D" id="3.20.20.80">
    <property type="entry name" value="Glycosidases"/>
    <property type="match status" value="1"/>
</dbReference>
<dbReference type="InterPro" id="IPR040527">
    <property type="entry name" value="Beta-sand_Porphyrn"/>
</dbReference>
<feature type="domain" description="Secretion system C-terminal sorting" evidence="4">
    <location>
        <begin position="753"/>
        <end position="819"/>
    </location>
</feature>
<keyword evidence="1" id="KW-0732">Signal</keyword>
<reference evidence="6" key="1">
    <citation type="journal article" date="2019" name="Int. J. Syst. Evol. Microbiol.">
        <title>The Global Catalogue of Microorganisms (GCM) 10K type strain sequencing project: providing services to taxonomists for standard genome sequencing and annotation.</title>
        <authorList>
            <consortium name="The Broad Institute Genomics Platform"/>
            <consortium name="The Broad Institute Genome Sequencing Center for Infectious Disease"/>
            <person name="Wu L."/>
            <person name="Ma J."/>
        </authorList>
    </citation>
    <scope>NUCLEOTIDE SEQUENCE [LARGE SCALE GENOMIC DNA]</scope>
    <source>
        <strain evidence="6">JCM 18285</strain>
    </source>
</reference>
<feature type="domain" description="Porphyranase beta-sandwich" evidence="3">
    <location>
        <begin position="379"/>
        <end position="482"/>
    </location>
</feature>
<evidence type="ECO:0000259" key="4">
    <source>
        <dbReference type="Pfam" id="PF18962"/>
    </source>
</evidence>
<dbReference type="Gene3D" id="2.60.120.1200">
    <property type="match status" value="1"/>
</dbReference>
<feature type="domain" description="Beta-porphyranase A C-terminal" evidence="2">
    <location>
        <begin position="492"/>
        <end position="583"/>
    </location>
</feature>
<evidence type="ECO:0000313" key="5">
    <source>
        <dbReference type="EMBL" id="GAA4947832.1"/>
    </source>
</evidence>
<dbReference type="EMBL" id="BAABJJ010000031">
    <property type="protein sequence ID" value="GAA4947832.1"/>
    <property type="molecule type" value="Genomic_DNA"/>
</dbReference>
<accession>A0ABP9GMS1</accession>
<comment type="caution">
    <text evidence="5">The sequence shown here is derived from an EMBL/GenBank/DDBJ whole genome shotgun (WGS) entry which is preliminary data.</text>
</comment>
<gene>
    <name evidence="5" type="ORF">GCM10023314_21440</name>
</gene>
<dbReference type="InterPro" id="IPR013780">
    <property type="entry name" value="Glyco_hydro_b"/>
</dbReference>
<proteinExistence type="predicted"/>
<dbReference type="Pfam" id="PF18206">
    <property type="entry name" value="Porphyrn_cat_1"/>
    <property type="match status" value="1"/>
</dbReference>
<dbReference type="SUPFAM" id="SSF51445">
    <property type="entry name" value="(Trans)glycosidases"/>
    <property type="match status" value="1"/>
</dbReference>
<dbReference type="Proteomes" id="UP001501302">
    <property type="component" value="Unassembled WGS sequence"/>
</dbReference>
<evidence type="ECO:0000313" key="6">
    <source>
        <dbReference type="Proteomes" id="UP001501302"/>
    </source>
</evidence>
<evidence type="ECO:0000259" key="2">
    <source>
        <dbReference type="Pfam" id="PF18040"/>
    </source>
</evidence>
<dbReference type="CDD" id="cd21510">
    <property type="entry name" value="agarase_cat"/>
    <property type="match status" value="1"/>
</dbReference>
<sequence length="826" mass="92146">MLIGLKILAQEVSVKIDPNCQRFLGEVSELDRTKYFSVHDSSSDTESNMFRNDYNVTGGRGFWGAYSFAKNQTGSAGVYPADKNGNDDLRAVKKGFVATEHPGNVFLDGIDITTASNWAVEYFKDFVNQNGRNEFFEVMNEPFVHAQDFYSGAWSNSENNRIKLQMAKLYGEVAKRIHETPALGNMKVIGYSAAWPSMELSDFGHWNDNMKMFMDNAGENMYAFSTHLYDGINITGQDSKRSGSNSEAILDLIENYSYVKWNAIKPHAITEYGAIEQGYGDDYSDIASIQTVQSINHILFNLLERENRLVNSIPFITGKAEWHITAANNYQPYQAVLFKPTNIGEPTPAGWEYTPRIHFYELWKDVKGKRIMIKSDNPDIQVQAFVDNTKMFVALNNLDDNTQTVNLTMLSSITDLVDVKIKALKIYPQTMPDMTIETVTTAPNTMSLIKGETVILEYTFNSPVTFDNALRMKTYYTQTHLQPIATNSEIVYTFDNVSTGNGFATLRMGLGRKHNVSKKPILKVNGITVEVPDNWKGYDQANRDDFFGMIEIPFSTTILQETNTISLTFPDSGGRVSSLILSVELYDNAPDTGVLASVQTTSITCPGQKSGIITVNPLAVGSFNVTITGNGLNETNSFSSSYEITDLASGTYTIVITSPTNTNLKTEYEATITEPEPLSVTSKVINDKKSVSYHLSGSSSYTIDFNGEQFKTSDTSIEFLLKSGSNSIEIKTEKDCQGVFKDNVLFNDIVGHPNPFDEHLTIDLGLEDAASLKIYNTLGTLVYYKTYNLNNHKIDLKTNFLNEGIYIISIETKTVSKKIKAIKISK</sequence>
<protein>
    <recommendedName>
        <fullName evidence="7">Por secretion system C-terminal sorting domain-containing protein</fullName>
    </recommendedName>
</protein>
<evidence type="ECO:0008006" key="7">
    <source>
        <dbReference type="Google" id="ProtNLM"/>
    </source>
</evidence>
<dbReference type="InterPro" id="IPR017853">
    <property type="entry name" value="GH"/>
</dbReference>
<dbReference type="InterPro" id="IPR041224">
    <property type="entry name" value="BPA_C"/>
</dbReference>
<dbReference type="Pfam" id="PF18962">
    <property type="entry name" value="Por_Secre_tail"/>
    <property type="match status" value="1"/>
</dbReference>
<dbReference type="InterPro" id="IPR026444">
    <property type="entry name" value="Secre_tail"/>
</dbReference>
<keyword evidence="6" id="KW-1185">Reference proteome</keyword>
<dbReference type="Gene3D" id="2.60.40.1180">
    <property type="entry name" value="Golgi alpha-mannosidase II"/>
    <property type="match status" value="1"/>
</dbReference>
<name>A0ABP9GMS1_9FLAO</name>
<dbReference type="Pfam" id="PF18040">
    <property type="entry name" value="BPA_C"/>
    <property type="match status" value="1"/>
</dbReference>
<dbReference type="NCBIfam" id="TIGR04183">
    <property type="entry name" value="Por_Secre_tail"/>
    <property type="match status" value="1"/>
</dbReference>